<sequence>MVGMTGTPHICPTLLYEDAKAAIALLTEGFGFTATGVYEGEDGRVVHAELSLGNGVVMLGSRGTGSAFDKAMAGAGPAGVFVHVDDVDEHHARAVAHGVEVLTPPTDQEYGARDYMARDAEGNVWSFGTYSPGAAE</sequence>
<feature type="domain" description="VOC" evidence="1">
    <location>
        <begin position="6"/>
        <end position="130"/>
    </location>
</feature>
<dbReference type="PROSITE" id="PS51819">
    <property type="entry name" value="VOC"/>
    <property type="match status" value="1"/>
</dbReference>
<dbReference type="PANTHER" id="PTHR34109:SF1">
    <property type="entry name" value="VOC DOMAIN-CONTAINING PROTEIN"/>
    <property type="match status" value="1"/>
</dbReference>
<dbReference type="Gene3D" id="3.30.720.110">
    <property type="match status" value="1"/>
</dbReference>
<organism evidence="2 3">
    <name type="scientific">Streptomyces cinereoruber</name>
    <dbReference type="NCBI Taxonomy" id="67260"/>
    <lineage>
        <taxon>Bacteria</taxon>
        <taxon>Bacillati</taxon>
        <taxon>Actinomycetota</taxon>
        <taxon>Actinomycetes</taxon>
        <taxon>Kitasatosporales</taxon>
        <taxon>Streptomycetaceae</taxon>
        <taxon>Streptomyces</taxon>
    </lineage>
</organism>
<accession>A0ABX6BE05</accession>
<evidence type="ECO:0000313" key="3">
    <source>
        <dbReference type="Proteomes" id="UP000326029"/>
    </source>
</evidence>
<protein>
    <submittedName>
        <fullName evidence="2">Glyoxalase</fullName>
    </submittedName>
</protein>
<dbReference type="Proteomes" id="UP000326029">
    <property type="component" value="Chromosome"/>
</dbReference>
<dbReference type="InterPro" id="IPR004360">
    <property type="entry name" value="Glyas_Fos-R_dOase_dom"/>
</dbReference>
<dbReference type="SUPFAM" id="SSF54593">
    <property type="entry name" value="Glyoxalase/Bleomycin resistance protein/Dihydroxybiphenyl dioxygenase"/>
    <property type="match status" value="1"/>
</dbReference>
<gene>
    <name evidence="2" type="ORF">CP977_08305</name>
</gene>
<dbReference type="InterPro" id="IPR037523">
    <property type="entry name" value="VOC_core"/>
</dbReference>
<dbReference type="EMBL" id="CP023693">
    <property type="protein sequence ID" value="QEV32167.1"/>
    <property type="molecule type" value="Genomic_DNA"/>
</dbReference>
<proteinExistence type="predicted"/>
<dbReference type="PANTHER" id="PTHR34109">
    <property type="entry name" value="BNAUNNG04460D PROTEIN-RELATED"/>
    <property type="match status" value="1"/>
</dbReference>
<evidence type="ECO:0000259" key="1">
    <source>
        <dbReference type="PROSITE" id="PS51819"/>
    </source>
</evidence>
<evidence type="ECO:0000313" key="2">
    <source>
        <dbReference type="EMBL" id="QEV32167.1"/>
    </source>
</evidence>
<keyword evidence="3" id="KW-1185">Reference proteome</keyword>
<dbReference type="Pfam" id="PF00903">
    <property type="entry name" value="Glyoxalase"/>
    <property type="match status" value="1"/>
</dbReference>
<name>A0ABX6BE05_9ACTN</name>
<reference evidence="2 3" key="1">
    <citation type="submission" date="2017-09" db="EMBL/GenBank/DDBJ databases">
        <authorList>
            <person name="Lee N."/>
            <person name="Cho B.-K."/>
        </authorList>
    </citation>
    <scope>NUCLEOTIDE SEQUENCE [LARGE SCALE GENOMIC DNA]</scope>
    <source>
        <strain evidence="2 3">ATCC 19740</strain>
    </source>
</reference>
<dbReference type="Gene3D" id="3.30.720.120">
    <property type="match status" value="1"/>
</dbReference>
<dbReference type="InterPro" id="IPR029068">
    <property type="entry name" value="Glyas_Bleomycin-R_OHBP_Dase"/>
</dbReference>